<reference evidence="1 2" key="1">
    <citation type="submission" date="2018-08" db="EMBL/GenBank/DDBJ databases">
        <title>Genomic Encyclopedia of Type Strains, Phase IV (KMG-IV): sequencing the most valuable type-strain genomes for metagenomic binning, comparative biology and taxonomic classification.</title>
        <authorList>
            <person name="Goeker M."/>
        </authorList>
    </citation>
    <scope>NUCLEOTIDE SEQUENCE [LARGE SCALE GENOMIC DNA]</scope>
    <source>
        <strain evidence="1 2">BW863</strain>
    </source>
</reference>
<accession>A0A3D9YMR0</accession>
<sequence>MGVQFSLPAQLPPSVLLPAATDAAGRTSRYADLSNAVKAYLIVEVNQGNAATVTITPLQAKDTSDTGSKAINASPIWLVDDTSTSDAFVAQTPAASFTTDATLKDKLIIFELLPEAALDIANGFKTIAVETGASNAANITRAELVYLANIQALGASQPSTFN</sequence>
<keyword evidence="2" id="KW-1185">Reference proteome</keyword>
<protein>
    <submittedName>
        <fullName evidence="1">Uncharacterized protein</fullName>
    </submittedName>
</protein>
<dbReference type="AlphaFoldDB" id="A0A3D9YMR0"/>
<dbReference type="EMBL" id="QUMO01000006">
    <property type="protein sequence ID" value="REF83258.1"/>
    <property type="molecule type" value="Genomic_DNA"/>
</dbReference>
<name>A0A3D9YMR0_9HYPH</name>
<evidence type="ECO:0000313" key="2">
    <source>
        <dbReference type="Proteomes" id="UP000256900"/>
    </source>
</evidence>
<proteinExistence type="predicted"/>
<evidence type="ECO:0000313" key="1">
    <source>
        <dbReference type="EMBL" id="REF83258.1"/>
    </source>
</evidence>
<dbReference type="OrthoDB" id="8396599at2"/>
<comment type="caution">
    <text evidence="1">The sequence shown here is derived from an EMBL/GenBank/DDBJ whole genome shotgun (WGS) entry which is preliminary data.</text>
</comment>
<dbReference type="Proteomes" id="UP000256900">
    <property type="component" value="Unassembled WGS sequence"/>
</dbReference>
<organism evidence="1 2">
    <name type="scientific">Methylovirgula ligni</name>
    <dbReference type="NCBI Taxonomy" id="569860"/>
    <lineage>
        <taxon>Bacteria</taxon>
        <taxon>Pseudomonadati</taxon>
        <taxon>Pseudomonadota</taxon>
        <taxon>Alphaproteobacteria</taxon>
        <taxon>Hyphomicrobiales</taxon>
        <taxon>Beijerinckiaceae</taxon>
        <taxon>Methylovirgula</taxon>
    </lineage>
</organism>
<gene>
    <name evidence="1" type="ORF">DES32_3174</name>
</gene>
<dbReference type="RefSeq" id="WP_115837793.1">
    <property type="nucleotide sequence ID" value="NZ_CP025086.1"/>
</dbReference>